<dbReference type="GO" id="GO:0005874">
    <property type="term" value="C:microtubule"/>
    <property type="evidence" value="ECO:0007669"/>
    <property type="project" value="InterPro"/>
</dbReference>
<dbReference type="Proteomes" id="UP000007151">
    <property type="component" value="Unassembled WGS sequence"/>
</dbReference>
<organism evidence="3 4">
    <name type="scientific">Danaus plexippus plexippus</name>
    <dbReference type="NCBI Taxonomy" id="278856"/>
    <lineage>
        <taxon>Eukaryota</taxon>
        <taxon>Metazoa</taxon>
        <taxon>Ecdysozoa</taxon>
        <taxon>Arthropoda</taxon>
        <taxon>Hexapoda</taxon>
        <taxon>Insecta</taxon>
        <taxon>Pterygota</taxon>
        <taxon>Neoptera</taxon>
        <taxon>Endopterygota</taxon>
        <taxon>Lepidoptera</taxon>
        <taxon>Glossata</taxon>
        <taxon>Ditrysia</taxon>
        <taxon>Papilionoidea</taxon>
        <taxon>Nymphalidae</taxon>
        <taxon>Danainae</taxon>
        <taxon>Danaini</taxon>
        <taxon>Danaina</taxon>
        <taxon>Danaus</taxon>
        <taxon>Danaus</taxon>
    </lineage>
</organism>
<protein>
    <submittedName>
        <fullName evidence="3">Microtubule-associated protein</fullName>
    </submittedName>
</protein>
<dbReference type="GO" id="GO:0031114">
    <property type="term" value="P:regulation of microtubule depolymerization"/>
    <property type="evidence" value="ECO:0007669"/>
    <property type="project" value="TreeGrafter"/>
</dbReference>
<evidence type="ECO:0000313" key="3">
    <source>
        <dbReference type="EMBL" id="OWR42686.1"/>
    </source>
</evidence>
<dbReference type="GO" id="GO:0005829">
    <property type="term" value="C:cytosol"/>
    <property type="evidence" value="ECO:0007669"/>
    <property type="project" value="TreeGrafter"/>
</dbReference>
<sequence length="270" mass="30098">MDDTFYNHVHCCGLLSWDSGEHQVDLEKELATLTAQAPEGEEARYGERLIQYASENLVTEILIHPQMNTLMQCMRNLLSSFTRHRHLVHAGYTFAGNGSWIMQDGTFSLADFTDAYQENEVQRVIRAYENSISIDIHCSGGDWHKLPDMPFVKHCKIRINPTDILDTGSQAIKDFVKGVDDLSYKVQAIFDPQTSLACENLVIDSGQPVDLKASPTPAYLEPFIVPASLEQLLISSDVVGNIRFSHPTLYVFPGGQGDAALFGINGFNML</sequence>
<gene>
    <name evidence="3" type="ORF">KGM_205604A</name>
</gene>
<dbReference type="AlphaFoldDB" id="A0A212EMI4"/>
<comment type="caution">
    <text evidence="3">The sequence shown here is derived from an EMBL/GenBank/DDBJ whole genome shotgun (WGS) entry which is preliminary data.</text>
</comment>
<dbReference type="EMBL" id="AGBW02013836">
    <property type="protein sequence ID" value="OWR42686.1"/>
    <property type="molecule type" value="Genomic_DNA"/>
</dbReference>
<dbReference type="GO" id="GO:0045202">
    <property type="term" value="C:synapse"/>
    <property type="evidence" value="ECO:0007669"/>
    <property type="project" value="TreeGrafter"/>
</dbReference>
<feature type="non-terminal residue" evidence="3">
    <location>
        <position position="270"/>
    </location>
</feature>
<proteinExistence type="predicted"/>
<feature type="domain" description="Microtubule-associated protein 1A/B/S-like MBL-like" evidence="2">
    <location>
        <begin position="228"/>
        <end position="270"/>
    </location>
</feature>
<reference evidence="3 4" key="1">
    <citation type="journal article" date="2011" name="Cell">
        <title>The monarch butterfly genome yields insights into long-distance migration.</title>
        <authorList>
            <person name="Zhan S."/>
            <person name="Merlin C."/>
            <person name="Boore J.L."/>
            <person name="Reppert S.M."/>
        </authorList>
    </citation>
    <scope>NUCLEOTIDE SEQUENCE [LARGE SCALE GENOMIC DNA]</scope>
    <source>
        <strain evidence="3">F-2</strain>
    </source>
</reference>
<dbReference type="InterPro" id="IPR056617">
    <property type="entry name" value="MAP1B/S_N"/>
</dbReference>
<dbReference type="InterPro" id="IPR026074">
    <property type="entry name" value="MAP1"/>
</dbReference>
<accession>A0A212EMI4</accession>
<dbReference type="KEGG" id="dpl:KGM_205604A"/>
<dbReference type="GO" id="GO:0003779">
    <property type="term" value="F:actin binding"/>
    <property type="evidence" value="ECO:0007669"/>
    <property type="project" value="TreeGrafter"/>
</dbReference>
<dbReference type="GO" id="GO:0043025">
    <property type="term" value="C:neuronal cell body"/>
    <property type="evidence" value="ECO:0007669"/>
    <property type="project" value="TreeGrafter"/>
</dbReference>
<dbReference type="PANTHER" id="PTHR13843:SF12">
    <property type="entry name" value="ATPASE F1_V1_A1 COMPLEX ALPHA_BETA SUBUNIT NUCLEOTIDE-BINDING DOMAIN-CONTAINING PROTEIN"/>
    <property type="match status" value="1"/>
</dbReference>
<feature type="domain" description="Microtubule-associated protein 1B/S N-terminal" evidence="1">
    <location>
        <begin position="13"/>
        <end position="176"/>
    </location>
</feature>
<evidence type="ECO:0000259" key="2">
    <source>
        <dbReference type="Pfam" id="PF25281"/>
    </source>
</evidence>
<dbReference type="Pfam" id="PF23415">
    <property type="entry name" value="MAPB1_N"/>
    <property type="match status" value="1"/>
</dbReference>
<dbReference type="GO" id="GO:0030425">
    <property type="term" value="C:dendrite"/>
    <property type="evidence" value="ECO:0007669"/>
    <property type="project" value="TreeGrafter"/>
</dbReference>
<dbReference type="PANTHER" id="PTHR13843">
    <property type="entry name" value="MICROTUBULE-ASSOCIATED PROTEIN"/>
    <property type="match status" value="1"/>
</dbReference>
<dbReference type="STRING" id="278856.A0A212EMI4"/>
<keyword evidence="4" id="KW-1185">Reference proteome</keyword>
<dbReference type="GO" id="GO:0008017">
    <property type="term" value="F:microtubule binding"/>
    <property type="evidence" value="ECO:0007669"/>
    <property type="project" value="InterPro"/>
</dbReference>
<name>A0A212EMI4_DANPL</name>
<evidence type="ECO:0000313" key="4">
    <source>
        <dbReference type="Proteomes" id="UP000007151"/>
    </source>
</evidence>
<dbReference type="InterPro" id="IPR057480">
    <property type="entry name" value="MAP1A/B/S-like_MBL"/>
</dbReference>
<dbReference type="GO" id="GO:0000226">
    <property type="term" value="P:microtubule cytoskeleton organization"/>
    <property type="evidence" value="ECO:0007669"/>
    <property type="project" value="InterPro"/>
</dbReference>
<dbReference type="InParanoid" id="A0A212EMI4"/>
<dbReference type="GO" id="GO:0005875">
    <property type="term" value="C:microtubule associated complex"/>
    <property type="evidence" value="ECO:0007669"/>
    <property type="project" value="TreeGrafter"/>
</dbReference>
<dbReference type="GO" id="GO:0016358">
    <property type="term" value="P:dendrite development"/>
    <property type="evidence" value="ECO:0007669"/>
    <property type="project" value="TreeGrafter"/>
</dbReference>
<evidence type="ECO:0000259" key="1">
    <source>
        <dbReference type="Pfam" id="PF23415"/>
    </source>
</evidence>
<dbReference type="GO" id="GO:0007409">
    <property type="term" value="P:axonogenesis"/>
    <property type="evidence" value="ECO:0007669"/>
    <property type="project" value="TreeGrafter"/>
</dbReference>
<dbReference type="Pfam" id="PF25281">
    <property type="entry name" value="MBL_MAP1B"/>
    <property type="match status" value="1"/>
</dbReference>